<accession>A0ABS5HJX3</accession>
<keyword evidence="2" id="KW-1185">Reference proteome</keyword>
<sequence>MQNEFNKATRLDFNLSNLDVRDLYTDTGKLNTSGDKRVSINLEAKSMNNEELNELEFKTIIIKQDDKFVSLKELGTTSISKIVKNNDVKF</sequence>
<protein>
    <submittedName>
        <fullName evidence="1">Uncharacterized protein</fullName>
    </submittedName>
</protein>
<dbReference type="EMBL" id="JAGSSW010000009">
    <property type="protein sequence ID" value="MBR8464541.1"/>
    <property type="molecule type" value="Genomic_DNA"/>
</dbReference>
<reference evidence="1 2" key="1">
    <citation type="submission" date="2021-04" db="EMBL/GenBank/DDBJ databases">
        <title>Molecular and phenotypic characterization and identification of bacterial isolates recovered from the Anatolian ground squirrels (Spermophilus xanthoprymnus) and which have the potential to form a new species in the Campylobacter genus.</title>
        <authorList>
            <person name="Aydin F."/>
            <person name="Abay S."/>
            <person name="Kayman T."/>
            <person name="Karakaya E."/>
            <person name="Mustak H.K."/>
            <person name="Mustak I.B."/>
            <person name="Bilgin N."/>
            <person name="Duzler A."/>
            <person name="Sahin O."/>
            <person name="Guran O."/>
            <person name="Saticioglu I.B."/>
        </authorList>
    </citation>
    <scope>NUCLEOTIDE SEQUENCE [LARGE SCALE GENOMIC DNA]</scope>
    <source>
        <strain evidence="2">faydin-G24</strain>
    </source>
</reference>
<dbReference type="RefSeq" id="WP_212142399.1">
    <property type="nucleotide sequence ID" value="NZ_JAGSSW010000009.1"/>
</dbReference>
<proteinExistence type="predicted"/>
<evidence type="ECO:0000313" key="2">
    <source>
        <dbReference type="Proteomes" id="UP000682951"/>
    </source>
</evidence>
<comment type="caution">
    <text evidence="1">The sequence shown here is derived from an EMBL/GenBank/DDBJ whole genome shotgun (WGS) entry which is preliminary data.</text>
</comment>
<evidence type="ECO:0000313" key="1">
    <source>
        <dbReference type="EMBL" id="MBR8464541.1"/>
    </source>
</evidence>
<dbReference type="Proteomes" id="UP000682951">
    <property type="component" value="Unassembled WGS sequence"/>
</dbReference>
<name>A0ABS5HJX3_9BACT</name>
<organism evidence="1 2">
    <name type="scientific">Campylobacter anatolicus</name>
    <dbReference type="NCBI Taxonomy" id="2829105"/>
    <lineage>
        <taxon>Bacteria</taxon>
        <taxon>Pseudomonadati</taxon>
        <taxon>Campylobacterota</taxon>
        <taxon>Epsilonproteobacteria</taxon>
        <taxon>Campylobacterales</taxon>
        <taxon>Campylobacteraceae</taxon>
        <taxon>Campylobacter</taxon>
    </lineage>
</organism>
<gene>
    <name evidence="1" type="ORF">KDD93_08190</name>
</gene>